<sequence>MYTMDETARATRPTLSEREVEVLRTWLICDTKEEAGRALFIGAATVSTHIARIRGKYDAAGRPANTKAALLARALQDGLITVDEL</sequence>
<proteinExistence type="predicted"/>
<organism evidence="2 3">
    <name type="scientific">Williamsia limnetica</name>
    <dbReference type="NCBI Taxonomy" id="882452"/>
    <lineage>
        <taxon>Bacteria</taxon>
        <taxon>Bacillati</taxon>
        <taxon>Actinomycetota</taxon>
        <taxon>Actinomycetes</taxon>
        <taxon>Mycobacteriales</taxon>
        <taxon>Nocardiaceae</taxon>
        <taxon>Williamsia</taxon>
    </lineage>
</organism>
<dbReference type="AlphaFoldDB" id="A0A318RMI6"/>
<keyword evidence="3" id="KW-1185">Reference proteome</keyword>
<accession>A0A318RMI6</accession>
<gene>
    <name evidence="2" type="ORF">DFR67_103446</name>
</gene>
<dbReference type="GO" id="GO:0003677">
    <property type="term" value="F:DNA binding"/>
    <property type="evidence" value="ECO:0007669"/>
    <property type="project" value="InterPro"/>
</dbReference>
<dbReference type="InterPro" id="IPR000792">
    <property type="entry name" value="Tscrpt_reg_LuxR_C"/>
</dbReference>
<dbReference type="Gene3D" id="1.10.10.10">
    <property type="entry name" value="Winged helix-like DNA-binding domain superfamily/Winged helix DNA-binding domain"/>
    <property type="match status" value="1"/>
</dbReference>
<protein>
    <submittedName>
        <fullName evidence="2">Regulatory LuxR family protein</fullName>
    </submittedName>
</protein>
<dbReference type="SUPFAM" id="SSF46894">
    <property type="entry name" value="C-terminal effector domain of the bipartite response regulators"/>
    <property type="match status" value="1"/>
</dbReference>
<evidence type="ECO:0000313" key="2">
    <source>
        <dbReference type="EMBL" id="PYE19533.1"/>
    </source>
</evidence>
<dbReference type="InterPro" id="IPR016032">
    <property type="entry name" value="Sig_transdc_resp-reg_C-effctor"/>
</dbReference>
<reference evidence="2 3" key="1">
    <citation type="submission" date="2018-06" db="EMBL/GenBank/DDBJ databases">
        <title>Genomic Encyclopedia of Type Strains, Phase IV (KMG-IV): sequencing the most valuable type-strain genomes for metagenomic binning, comparative biology and taxonomic classification.</title>
        <authorList>
            <person name="Goeker M."/>
        </authorList>
    </citation>
    <scope>NUCLEOTIDE SEQUENCE [LARGE SCALE GENOMIC DNA]</scope>
    <source>
        <strain evidence="2 3">DSM 45521</strain>
    </source>
</reference>
<dbReference type="SMART" id="SM00421">
    <property type="entry name" value="HTH_LUXR"/>
    <property type="match status" value="1"/>
</dbReference>
<dbReference type="Pfam" id="PF00196">
    <property type="entry name" value="GerE"/>
    <property type="match status" value="1"/>
</dbReference>
<dbReference type="EMBL" id="QJSP01000003">
    <property type="protein sequence ID" value="PYE19533.1"/>
    <property type="molecule type" value="Genomic_DNA"/>
</dbReference>
<comment type="caution">
    <text evidence="2">The sequence shown here is derived from an EMBL/GenBank/DDBJ whole genome shotgun (WGS) entry which is preliminary data.</text>
</comment>
<dbReference type="GO" id="GO:0006355">
    <property type="term" value="P:regulation of DNA-templated transcription"/>
    <property type="evidence" value="ECO:0007669"/>
    <property type="project" value="InterPro"/>
</dbReference>
<feature type="domain" description="HTH luxR-type" evidence="1">
    <location>
        <begin position="12"/>
        <end position="69"/>
    </location>
</feature>
<dbReference type="InterPro" id="IPR036388">
    <property type="entry name" value="WH-like_DNA-bd_sf"/>
</dbReference>
<dbReference type="Proteomes" id="UP000247591">
    <property type="component" value="Unassembled WGS sequence"/>
</dbReference>
<dbReference type="RefSeq" id="WP_084838768.1">
    <property type="nucleotide sequence ID" value="NZ_QJSP01000003.1"/>
</dbReference>
<evidence type="ECO:0000313" key="3">
    <source>
        <dbReference type="Proteomes" id="UP000247591"/>
    </source>
</evidence>
<evidence type="ECO:0000259" key="1">
    <source>
        <dbReference type="SMART" id="SM00421"/>
    </source>
</evidence>
<dbReference type="OrthoDB" id="3171335at2"/>
<name>A0A318RMI6_WILLI</name>